<feature type="domain" description="LysR substrate-binding" evidence="2">
    <location>
        <begin position="15"/>
        <end position="102"/>
    </location>
</feature>
<evidence type="ECO:0000259" key="2">
    <source>
        <dbReference type="Pfam" id="PF03466"/>
    </source>
</evidence>
<dbReference type="PANTHER" id="PTHR30537">
    <property type="entry name" value="HTH-TYPE TRANSCRIPTIONAL REGULATOR"/>
    <property type="match status" value="1"/>
</dbReference>
<dbReference type="Proteomes" id="UP000696184">
    <property type="component" value="Unassembled WGS sequence"/>
</dbReference>
<gene>
    <name evidence="3" type="ORF">H8A87_00970</name>
</gene>
<dbReference type="Pfam" id="PF03466">
    <property type="entry name" value="LysR_substrate"/>
    <property type="match status" value="1"/>
</dbReference>
<dbReference type="Gene3D" id="3.40.190.290">
    <property type="match status" value="1"/>
</dbReference>
<evidence type="ECO:0000313" key="3">
    <source>
        <dbReference type="EMBL" id="MBI6547363.1"/>
    </source>
</evidence>
<evidence type="ECO:0000313" key="4">
    <source>
        <dbReference type="Proteomes" id="UP000696184"/>
    </source>
</evidence>
<accession>A0ABS0U0G1</accession>
<organism evidence="3 4">
    <name type="scientific">Xenorhabdus lircayensis</name>
    <dbReference type="NCBI Taxonomy" id="2763499"/>
    <lineage>
        <taxon>Bacteria</taxon>
        <taxon>Pseudomonadati</taxon>
        <taxon>Pseudomonadota</taxon>
        <taxon>Gammaproteobacteria</taxon>
        <taxon>Enterobacterales</taxon>
        <taxon>Morganellaceae</taxon>
        <taxon>Xenorhabdus</taxon>
    </lineage>
</organism>
<keyword evidence="4" id="KW-1185">Reference proteome</keyword>
<dbReference type="PANTHER" id="PTHR30537:SF72">
    <property type="entry name" value="LYSR FAMILY TRANSCRIPTIONAL REGULATOR"/>
    <property type="match status" value="1"/>
</dbReference>
<comment type="caution">
    <text evidence="3">The sequence shown here is derived from an EMBL/GenBank/DDBJ whole genome shotgun (WGS) entry which is preliminary data.</text>
</comment>
<protein>
    <recommendedName>
        <fullName evidence="2">LysR substrate-binding domain-containing protein</fullName>
    </recommendedName>
</protein>
<dbReference type="SUPFAM" id="SSF53850">
    <property type="entry name" value="Periplasmic binding protein-like II"/>
    <property type="match status" value="1"/>
</dbReference>
<comment type="similarity">
    <text evidence="1">Belongs to the LysR transcriptional regulatory family.</text>
</comment>
<dbReference type="InterPro" id="IPR058163">
    <property type="entry name" value="LysR-type_TF_proteobact-type"/>
</dbReference>
<dbReference type="InterPro" id="IPR005119">
    <property type="entry name" value="LysR_subst-bd"/>
</dbReference>
<proteinExistence type="inferred from homology"/>
<dbReference type="EMBL" id="JACOII010000006">
    <property type="protein sequence ID" value="MBI6547363.1"/>
    <property type="molecule type" value="Genomic_DNA"/>
</dbReference>
<name>A0ABS0U0G1_9GAMM</name>
<sequence>MADIDTLKHAWLLKENNGEVKRYAPPATYEFADGDAMLAAVLDGCGFAQLPLWMVGKYLENGKLKEVLQGYSGIEVPISALWPKNRQLLPKIRHVVDTLVEMAENGLLD</sequence>
<reference evidence="3 4" key="1">
    <citation type="submission" date="2020-08" db="EMBL/GenBank/DDBJ databases">
        <title>Description of Xenorhabdus lircayensis sp. nov., the symbiotic bacterium associated with the entomopathogenic nematode Steirnernema unicornum.</title>
        <authorList>
            <person name="Castaneda-Alvarez C."/>
            <person name="Prodan S."/>
            <person name="Zamorano A."/>
            <person name="San-Blas E."/>
            <person name="Aballay E."/>
        </authorList>
    </citation>
    <scope>NUCLEOTIDE SEQUENCE [LARGE SCALE GENOMIC DNA]</scope>
    <source>
        <strain evidence="3 4">VLS</strain>
    </source>
</reference>
<evidence type="ECO:0000256" key="1">
    <source>
        <dbReference type="ARBA" id="ARBA00009437"/>
    </source>
</evidence>